<dbReference type="GO" id="GO:0000731">
    <property type="term" value="P:DNA synthesis involved in DNA repair"/>
    <property type="evidence" value="ECO:0007669"/>
    <property type="project" value="TreeGrafter"/>
</dbReference>
<dbReference type="InterPro" id="IPR003593">
    <property type="entry name" value="AAA+_ATPase"/>
</dbReference>
<dbReference type="InterPro" id="IPR032423">
    <property type="entry name" value="AAA_assoc_2"/>
</dbReference>
<evidence type="ECO:0000256" key="1">
    <source>
        <dbReference type="ARBA" id="ARBA00008959"/>
    </source>
</evidence>
<dbReference type="GO" id="GO:0008047">
    <property type="term" value="F:enzyme activator activity"/>
    <property type="evidence" value="ECO:0007669"/>
    <property type="project" value="TreeGrafter"/>
</dbReference>
<dbReference type="EMBL" id="AP022575">
    <property type="protein sequence ID" value="BBX74011.1"/>
    <property type="molecule type" value="Genomic_DNA"/>
</dbReference>
<evidence type="ECO:0000313" key="5">
    <source>
        <dbReference type="EMBL" id="BBX74011.1"/>
    </source>
</evidence>
<dbReference type="GO" id="GO:0016887">
    <property type="term" value="F:ATP hydrolysis activity"/>
    <property type="evidence" value="ECO:0007669"/>
    <property type="project" value="InterPro"/>
</dbReference>
<dbReference type="InterPro" id="IPR008921">
    <property type="entry name" value="DNA_pol3_clamp-load_cplx_C"/>
</dbReference>
<dbReference type="SMART" id="SM00382">
    <property type="entry name" value="AAA"/>
    <property type="match status" value="1"/>
</dbReference>
<dbReference type="PANTHER" id="PTHR13779:SF7">
    <property type="entry name" value="ATPASE WRNIP1"/>
    <property type="match status" value="1"/>
</dbReference>
<dbReference type="GO" id="GO:0006261">
    <property type="term" value="P:DNA-templated DNA replication"/>
    <property type="evidence" value="ECO:0007669"/>
    <property type="project" value="TreeGrafter"/>
</dbReference>
<accession>A0A7I7MP39</accession>
<name>A0A7I7MP39_9MYCO</name>
<gene>
    <name evidence="5" type="ORF">MSHI_19170</name>
</gene>
<dbReference type="Gene3D" id="1.10.8.60">
    <property type="match status" value="1"/>
</dbReference>
<dbReference type="GO" id="GO:0005524">
    <property type="term" value="F:ATP binding"/>
    <property type="evidence" value="ECO:0007669"/>
    <property type="project" value="UniProtKB-KW"/>
</dbReference>
<dbReference type="GO" id="GO:0003677">
    <property type="term" value="F:DNA binding"/>
    <property type="evidence" value="ECO:0007669"/>
    <property type="project" value="InterPro"/>
</dbReference>
<organism evidence="5 6">
    <name type="scientific">Mycobacterium shinjukuense</name>
    <dbReference type="NCBI Taxonomy" id="398694"/>
    <lineage>
        <taxon>Bacteria</taxon>
        <taxon>Bacillati</taxon>
        <taxon>Actinomycetota</taxon>
        <taxon>Actinomycetes</taxon>
        <taxon>Mycobacteriales</taxon>
        <taxon>Mycobacteriaceae</taxon>
        <taxon>Mycobacterium</taxon>
    </lineage>
</organism>
<evidence type="ECO:0000313" key="6">
    <source>
        <dbReference type="Proteomes" id="UP000467236"/>
    </source>
</evidence>
<keyword evidence="6" id="KW-1185">Reference proteome</keyword>
<sequence length="452" mass="47762">MSDGLFDLPGASKMSDPGLGAPAGAPLAVRMRPASLDEVVGQDHLLAAGSPLRRLVEGSGVASVILYGPPGSGKTTLAALISRATGRRFVALSALSAGVKDVRAVIDYARKALLSGEQTVLFIDEVHRFSKTQQDALLSAVENRVVLLVAATTENPSFSVVAPLLSRSLILQLRPLTADDIRAVVRRAIEDPRGLGGRISVAPEAVDLLVRQAAGDARRALTALEVAAEAAQGTNEPVTVATIERSLDKAAVRYDRDGDQHYDVISAFIKSVRGSDVDAALHYLARMLVAGEDPRFIARRLMILASEDIGLADPTALQVAVAAAQTVALIGMPEAQLTLAHATIHLATAPKSNAVTTALAAAMNDIKAGKAGLVPAHLRDGHYSGAAALGNAQGYKYSHDDPDGVVAQQYSPDELVNVDYYRPTGRGGEREIVGRLDRLRAIIRNQRRNQRS</sequence>
<dbReference type="InterPro" id="IPR027417">
    <property type="entry name" value="P-loop_NTPase"/>
</dbReference>
<dbReference type="AlphaFoldDB" id="A0A7I7MP39"/>
<dbReference type="Gene3D" id="3.40.50.300">
    <property type="entry name" value="P-loop containing nucleotide triphosphate hydrolases"/>
    <property type="match status" value="1"/>
</dbReference>
<dbReference type="InterPro" id="IPR051314">
    <property type="entry name" value="AAA_ATPase_RarA/MGS1/WRNIP1"/>
</dbReference>
<keyword evidence="2" id="KW-0547">Nucleotide-binding</keyword>
<keyword evidence="3" id="KW-0067">ATP-binding</keyword>
<dbReference type="Gene3D" id="1.20.272.10">
    <property type="match status" value="1"/>
</dbReference>
<dbReference type="SUPFAM" id="SSF52540">
    <property type="entry name" value="P-loop containing nucleoside triphosphate hydrolases"/>
    <property type="match status" value="1"/>
</dbReference>
<dbReference type="KEGG" id="mshj:MSHI_19170"/>
<dbReference type="Proteomes" id="UP000467236">
    <property type="component" value="Chromosome"/>
</dbReference>
<dbReference type="SUPFAM" id="SSF48019">
    <property type="entry name" value="post-AAA+ oligomerization domain-like"/>
    <property type="match status" value="1"/>
</dbReference>
<dbReference type="PANTHER" id="PTHR13779">
    <property type="entry name" value="WERNER HELICASE-INTERACTING PROTEIN 1 FAMILY MEMBER"/>
    <property type="match status" value="1"/>
</dbReference>
<dbReference type="Gene3D" id="1.10.3710.10">
    <property type="entry name" value="DNA polymerase III clamp loader subunits, C-terminal domain"/>
    <property type="match status" value="1"/>
</dbReference>
<dbReference type="InterPro" id="IPR003959">
    <property type="entry name" value="ATPase_AAA_core"/>
</dbReference>
<reference evidence="5 6" key="1">
    <citation type="journal article" date="2019" name="Emerg. Microbes Infect.">
        <title>Comprehensive subspecies identification of 175 nontuberculous mycobacteria species based on 7547 genomic profiles.</title>
        <authorList>
            <person name="Matsumoto Y."/>
            <person name="Kinjo T."/>
            <person name="Motooka D."/>
            <person name="Nabeya D."/>
            <person name="Jung N."/>
            <person name="Uechi K."/>
            <person name="Horii T."/>
            <person name="Iida T."/>
            <person name="Fujita J."/>
            <person name="Nakamura S."/>
        </authorList>
    </citation>
    <scope>NUCLEOTIDE SEQUENCE [LARGE SCALE GENOMIC DNA]</scope>
    <source>
        <strain evidence="5 6">JCM 14233</strain>
    </source>
</reference>
<comment type="similarity">
    <text evidence="1">Belongs to the AAA ATPase family. RarA/MGS1/WRNIP1 subfamily.</text>
</comment>
<evidence type="ECO:0000256" key="3">
    <source>
        <dbReference type="ARBA" id="ARBA00022840"/>
    </source>
</evidence>
<dbReference type="InterPro" id="IPR021886">
    <property type="entry name" value="MgsA_C"/>
</dbReference>
<dbReference type="CDD" id="cd18139">
    <property type="entry name" value="HLD_clamp_RarA"/>
    <property type="match status" value="1"/>
</dbReference>
<dbReference type="FunFam" id="1.20.272.10:FF:000001">
    <property type="entry name" value="Putative AAA family ATPase"/>
    <property type="match status" value="1"/>
</dbReference>
<dbReference type="Pfam" id="PF16193">
    <property type="entry name" value="AAA_assoc_2"/>
    <property type="match status" value="1"/>
</dbReference>
<dbReference type="FunFam" id="3.40.50.300:FF:000345">
    <property type="entry name" value="AAA family ATPase"/>
    <property type="match status" value="1"/>
</dbReference>
<feature type="domain" description="AAA+ ATPase" evidence="4">
    <location>
        <begin position="60"/>
        <end position="176"/>
    </location>
</feature>
<dbReference type="FunFam" id="1.10.3710.10:FF:000003">
    <property type="entry name" value="ATPase, AAA family protein"/>
    <property type="match status" value="1"/>
</dbReference>
<proteinExistence type="inferred from homology"/>
<evidence type="ECO:0000259" key="4">
    <source>
        <dbReference type="SMART" id="SM00382"/>
    </source>
</evidence>
<evidence type="ECO:0000256" key="2">
    <source>
        <dbReference type="ARBA" id="ARBA00022741"/>
    </source>
</evidence>
<protein>
    <submittedName>
        <fullName evidence="5">Putative AAA domain-containing protein</fullName>
    </submittedName>
</protein>
<dbReference type="Pfam" id="PF12002">
    <property type="entry name" value="MgsA_C"/>
    <property type="match status" value="1"/>
</dbReference>
<dbReference type="Pfam" id="PF00004">
    <property type="entry name" value="AAA"/>
    <property type="match status" value="1"/>
</dbReference>
<dbReference type="GO" id="GO:0017116">
    <property type="term" value="F:single-stranded DNA helicase activity"/>
    <property type="evidence" value="ECO:0007669"/>
    <property type="project" value="TreeGrafter"/>
</dbReference>
<dbReference type="CDD" id="cd00009">
    <property type="entry name" value="AAA"/>
    <property type="match status" value="1"/>
</dbReference>